<evidence type="ECO:0000313" key="1">
    <source>
        <dbReference type="EMBL" id="VIJ05659.1"/>
    </source>
</evidence>
<dbReference type="Proteomes" id="UP000508034">
    <property type="component" value="Unassembled WGS sequence"/>
</dbReference>
<comment type="caution">
    <text evidence="1">The sequence shown here is derived from an EMBL/GenBank/DDBJ whole genome shotgun (WGS) entry which is preliminary data.</text>
</comment>
<sequence length="60" mass="7019">MTVSRKIETLLNRASLWETRSKQASLKGDYDRAGKLRTKALQLTQEARRVEETRKVDKRT</sequence>
<accession>A0AAX3HSQ2</accession>
<proteinExistence type="predicted"/>
<name>A0AAX3HSQ2_BACTI</name>
<evidence type="ECO:0000313" key="2">
    <source>
        <dbReference type="Proteomes" id="UP000508034"/>
    </source>
</evidence>
<reference evidence="1 2" key="1">
    <citation type="submission" date="2019-04" db="EMBL/GenBank/DDBJ databases">
        <authorList>
            <person name="Patino-Navarrete R."/>
            <person name="Patino Navarrete R."/>
        </authorList>
    </citation>
    <scope>NUCLEOTIDE SEQUENCE [LARGE SCALE GENOMIC DNA]</scope>
    <source>
        <strain evidence="1">Bacillus thuringiensis strain AR23</strain>
    </source>
</reference>
<dbReference type="EMBL" id="CAAKHA010000021">
    <property type="protein sequence ID" value="VIJ05659.1"/>
    <property type="molecule type" value="Genomic_DNA"/>
</dbReference>
<gene>
    <name evidence="1" type="ORF">BTAR23_AR23_03940</name>
</gene>
<dbReference type="AlphaFoldDB" id="A0AAX3HSQ2"/>
<organism evidence="1 2">
    <name type="scientific">Bacillus thuringiensis subsp. israelensis</name>
    <dbReference type="NCBI Taxonomy" id="1430"/>
    <lineage>
        <taxon>Bacteria</taxon>
        <taxon>Bacillati</taxon>
        <taxon>Bacillota</taxon>
        <taxon>Bacilli</taxon>
        <taxon>Bacillales</taxon>
        <taxon>Bacillaceae</taxon>
        <taxon>Bacillus</taxon>
        <taxon>Bacillus cereus group</taxon>
    </lineage>
</organism>
<protein>
    <submittedName>
        <fullName evidence="1">Uncharacterized protein</fullName>
    </submittedName>
</protein>